<dbReference type="RefSeq" id="WP_104232185.1">
    <property type="nucleotide sequence ID" value="NZ_PSNW01000016.1"/>
</dbReference>
<comment type="caution">
    <text evidence="6">The sequence shown here is derived from an EMBL/GenBank/DDBJ whole genome shotgun (WGS) entry which is preliminary data.</text>
</comment>
<dbReference type="AlphaFoldDB" id="A0A2S5TAN1"/>
<accession>A0A2S5TAN1</accession>
<dbReference type="InterPro" id="IPR050315">
    <property type="entry name" value="FAD-oxidoreductase_2"/>
</dbReference>
<dbReference type="SUPFAM" id="SSF51905">
    <property type="entry name" value="FAD/NAD(P)-binding domain"/>
    <property type="match status" value="1"/>
</dbReference>
<keyword evidence="2" id="KW-0285">Flavoprotein</keyword>
<dbReference type="Pfam" id="PF00890">
    <property type="entry name" value="FAD_binding_2"/>
    <property type="match status" value="1"/>
</dbReference>
<organism evidence="6 7">
    <name type="scientific">Solimonas fluminis</name>
    <dbReference type="NCBI Taxonomy" id="2086571"/>
    <lineage>
        <taxon>Bacteria</taxon>
        <taxon>Pseudomonadati</taxon>
        <taxon>Pseudomonadota</taxon>
        <taxon>Gammaproteobacteria</taxon>
        <taxon>Nevskiales</taxon>
        <taxon>Nevskiaceae</taxon>
        <taxon>Solimonas</taxon>
    </lineage>
</organism>
<keyword evidence="7" id="KW-1185">Reference proteome</keyword>
<comment type="cofactor">
    <cofactor evidence="1">
        <name>FAD</name>
        <dbReference type="ChEBI" id="CHEBI:57692"/>
    </cofactor>
</comment>
<dbReference type="InterPro" id="IPR003953">
    <property type="entry name" value="FAD-dep_OxRdtase_2_FAD-bd"/>
</dbReference>
<evidence type="ECO:0000313" key="6">
    <source>
        <dbReference type="EMBL" id="PPE72029.1"/>
    </source>
</evidence>
<dbReference type="InterPro" id="IPR027477">
    <property type="entry name" value="Succ_DH/fumarate_Rdtase_cat_sf"/>
</dbReference>
<sequence>MASAFDEVTDFVVVGSGGGSMCAALVLRTAGKSVLILEKTDLVGGTTARSGGVMWLPDNPFMKRDRVEDSFEKAALYLESLMGGQRDAPGSTPQRRARYLREAPRMIDFLLGQGVRLDRVREWPDYYDELPGGSVPGRTVVAELFNLNELGPWAAKLRPSFVQIPLPASLEEMLELPAMKRSWRVKGLLLKLVFRAILARLTGKRWVAGGAALQGRMLQAALRAGADIRTESPVSGLIVEQGAVTGVRTIKDGKPWRVGARLGVLVNAGGFARNQAMRDRWLPGTSAKWSLAAPCDTGEMIEEMMRHGAAVAQMDERVGNQVTIPPGAEDSEIKPTAQSMTAAPHCILVDQGGSRYLNEGGSYMAYAKAMLERNRTVPAVPSWAVFDSQYLAKFMLAGTMPGSRKPASWYEQGYLKKADTVEALAGLLQMPPASLRATVDRFNGFVDRNRDEDFQRGERAYDRWLGDELQQPSPALGRIDRPPYYAVPVYPGDVGTYGGVVTDTDARVLREDGSVIPGLYATGVSTASVMGRFYPGAGGSVGPSFVWGYVAARHAAELAASGN</sequence>
<gene>
    <name evidence="6" type="ORF">C3942_20235</name>
</gene>
<dbReference type="Proteomes" id="UP000238220">
    <property type="component" value="Unassembled WGS sequence"/>
</dbReference>
<keyword evidence="3" id="KW-0274">FAD</keyword>
<dbReference type="GO" id="GO:0016491">
    <property type="term" value="F:oxidoreductase activity"/>
    <property type="evidence" value="ECO:0007669"/>
    <property type="project" value="UniProtKB-KW"/>
</dbReference>
<reference evidence="6 7" key="1">
    <citation type="submission" date="2018-02" db="EMBL/GenBank/DDBJ databases">
        <title>Genome sequencing of Solimonas sp. HR-BB.</title>
        <authorList>
            <person name="Lee Y."/>
            <person name="Jeon C.O."/>
        </authorList>
    </citation>
    <scope>NUCLEOTIDE SEQUENCE [LARGE SCALE GENOMIC DNA]</scope>
    <source>
        <strain evidence="6 7">HR-BB</strain>
    </source>
</reference>
<keyword evidence="4" id="KW-0560">Oxidoreductase</keyword>
<evidence type="ECO:0000256" key="2">
    <source>
        <dbReference type="ARBA" id="ARBA00022630"/>
    </source>
</evidence>
<dbReference type="InterPro" id="IPR036188">
    <property type="entry name" value="FAD/NAD-bd_sf"/>
</dbReference>
<protein>
    <submittedName>
        <fullName evidence="6">3-ketosteroid-delta-1-dehydrogenase</fullName>
    </submittedName>
</protein>
<evidence type="ECO:0000256" key="3">
    <source>
        <dbReference type="ARBA" id="ARBA00022827"/>
    </source>
</evidence>
<dbReference type="GO" id="GO:0008202">
    <property type="term" value="P:steroid metabolic process"/>
    <property type="evidence" value="ECO:0007669"/>
    <property type="project" value="UniProtKB-ARBA"/>
</dbReference>
<dbReference type="PANTHER" id="PTHR43400:SF10">
    <property type="entry name" value="3-OXOSTEROID 1-DEHYDROGENASE"/>
    <property type="match status" value="1"/>
</dbReference>
<name>A0A2S5TAN1_9GAMM</name>
<dbReference type="Gene3D" id="3.90.700.10">
    <property type="entry name" value="Succinate dehydrogenase/fumarate reductase flavoprotein, catalytic domain"/>
    <property type="match status" value="1"/>
</dbReference>
<dbReference type="SUPFAM" id="SSF56425">
    <property type="entry name" value="Succinate dehydrogenase/fumarate reductase flavoprotein, catalytic domain"/>
    <property type="match status" value="1"/>
</dbReference>
<evidence type="ECO:0000256" key="4">
    <source>
        <dbReference type="ARBA" id="ARBA00023002"/>
    </source>
</evidence>
<dbReference type="EMBL" id="PSNW01000016">
    <property type="protein sequence ID" value="PPE72029.1"/>
    <property type="molecule type" value="Genomic_DNA"/>
</dbReference>
<proteinExistence type="predicted"/>
<evidence type="ECO:0000259" key="5">
    <source>
        <dbReference type="Pfam" id="PF00890"/>
    </source>
</evidence>
<evidence type="ECO:0000313" key="7">
    <source>
        <dbReference type="Proteomes" id="UP000238220"/>
    </source>
</evidence>
<evidence type="ECO:0000256" key="1">
    <source>
        <dbReference type="ARBA" id="ARBA00001974"/>
    </source>
</evidence>
<feature type="domain" description="FAD-dependent oxidoreductase 2 FAD-binding" evidence="5">
    <location>
        <begin position="10"/>
        <end position="541"/>
    </location>
</feature>
<dbReference type="PANTHER" id="PTHR43400">
    <property type="entry name" value="FUMARATE REDUCTASE"/>
    <property type="match status" value="1"/>
</dbReference>
<dbReference type="Gene3D" id="3.50.50.60">
    <property type="entry name" value="FAD/NAD(P)-binding domain"/>
    <property type="match status" value="2"/>
</dbReference>
<dbReference type="OrthoDB" id="9813348at2"/>